<feature type="region of interest" description="Disordered" evidence="1">
    <location>
        <begin position="68"/>
        <end position="90"/>
    </location>
</feature>
<dbReference type="OrthoDB" id="10564395at2759"/>
<dbReference type="RefSeq" id="XP_035673873.1">
    <property type="nucleotide sequence ID" value="XM_035817980.1"/>
</dbReference>
<dbReference type="RefSeq" id="XP_035673874.1">
    <property type="nucleotide sequence ID" value="XM_035817981.1"/>
</dbReference>
<dbReference type="AlphaFoldDB" id="A0A9J7L2A6"/>
<reference evidence="3 4" key="2">
    <citation type="submission" date="2025-04" db="UniProtKB">
        <authorList>
            <consortium name="RefSeq"/>
        </authorList>
    </citation>
    <scope>IDENTIFICATION</scope>
    <source>
        <strain evidence="3 4">S238N-H82</strain>
        <tissue evidence="3 4">Testes</tissue>
    </source>
</reference>
<evidence type="ECO:0000256" key="1">
    <source>
        <dbReference type="SAM" id="MobiDB-lite"/>
    </source>
</evidence>
<proteinExistence type="predicted"/>
<keyword evidence="2" id="KW-1185">Reference proteome</keyword>
<evidence type="ECO:0000313" key="2">
    <source>
        <dbReference type="Proteomes" id="UP000001554"/>
    </source>
</evidence>
<dbReference type="Proteomes" id="UP000001554">
    <property type="component" value="Chromosome 4"/>
</dbReference>
<protein>
    <submittedName>
        <fullName evidence="3">Uncharacterized protein LOC118414148 isoform X1</fullName>
    </submittedName>
    <submittedName>
        <fullName evidence="4">Uncharacterized protein LOC118414148 isoform X2</fullName>
    </submittedName>
</protein>
<evidence type="ECO:0000313" key="4">
    <source>
        <dbReference type="RefSeq" id="XP_035673874.1"/>
    </source>
</evidence>
<organism evidence="2 4">
    <name type="scientific">Branchiostoma floridae</name>
    <name type="common">Florida lancelet</name>
    <name type="synonym">Amphioxus</name>
    <dbReference type="NCBI Taxonomy" id="7739"/>
    <lineage>
        <taxon>Eukaryota</taxon>
        <taxon>Metazoa</taxon>
        <taxon>Chordata</taxon>
        <taxon>Cephalochordata</taxon>
        <taxon>Leptocardii</taxon>
        <taxon>Amphioxiformes</taxon>
        <taxon>Branchiostomatidae</taxon>
        <taxon>Branchiostoma</taxon>
    </lineage>
</organism>
<evidence type="ECO:0000313" key="3">
    <source>
        <dbReference type="RefSeq" id="XP_035673873.1"/>
    </source>
</evidence>
<dbReference type="GeneID" id="118414148"/>
<reference evidence="2" key="1">
    <citation type="journal article" date="2020" name="Nat. Ecol. Evol.">
        <title>Deeply conserved synteny resolves early events in vertebrate evolution.</title>
        <authorList>
            <person name="Simakov O."/>
            <person name="Marletaz F."/>
            <person name="Yue J.X."/>
            <person name="O'Connell B."/>
            <person name="Jenkins J."/>
            <person name="Brandt A."/>
            <person name="Calef R."/>
            <person name="Tung C.H."/>
            <person name="Huang T.K."/>
            <person name="Schmutz J."/>
            <person name="Satoh N."/>
            <person name="Yu J.K."/>
            <person name="Putnam N.H."/>
            <person name="Green R.E."/>
            <person name="Rokhsar D.S."/>
        </authorList>
    </citation>
    <scope>NUCLEOTIDE SEQUENCE [LARGE SCALE GENOMIC DNA]</scope>
    <source>
        <strain evidence="2">S238N-H82</strain>
    </source>
</reference>
<name>A0A9J7L2A6_BRAFL</name>
<sequence>MPDPTCVFIFTTSAARLSWETSERRTAPSGIPGTSDVQAWALLGYPRAPVHINKITVELRGKKVTPPVRTVTRTPTNGRDRQKRTFPRSGQPEISISRWASLTSSHGDVKRTFANFTRLHMLQNNTAFAVHGTIVYL</sequence>
<dbReference type="KEGG" id="bfo:118414148"/>
<gene>
    <name evidence="3 4" type="primary">LOC118414148</name>
</gene>
<accession>A0A9J7L2A6</accession>